<gene>
    <name evidence="2" type="ORF">EJ02DRAFT_160501</name>
</gene>
<proteinExistence type="predicted"/>
<protein>
    <submittedName>
        <fullName evidence="2">Uncharacterized protein</fullName>
    </submittedName>
</protein>
<feature type="chain" id="PRO_5025428838" evidence="1">
    <location>
        <begin position="20"/>
        <end position="75"/>
    </location>
</feature>
<sequence length="75" mass="8179">MQFSTVTLSLISLVAFASAAPSDLSNRSPKPVSNIIQYPVDHSIDMIKRAHLDARCNVACPCNWCGMTLCCECEC</sequence>
<dbReference type="EMBL" id="ML976032">
    <property type="protein sequence ID" value="KAF1942730.1"/>
    <property type="molecule type" value="Genomic_DNA"/>
</dbReference>
<feature type="signal peptide" evidence="1">
    <location>
        <begin position="1"/>
        <end position="19"/>
    </location>
</feature>
<accession>A0A6A5SSE6</accession>
<dbReference type="AlphaFoldDB" id="A0A6A5SSE6"/>
<name>A0A6A5SSE6_9PLEO</name>
<reference evidence="2" key="1">
    <citation type="journal article" date="2020" name="Stud. Mycol.">
        <title>101 Dothideomycetes genomes: a test case for predicting lifestyles and emergence of pathogens.</title>
        <authorList>
            <person name="Haridas S."/>
            <person name="Albert R."/>
            <person name="Binder M."/>
            <person name="Bloem J."/>
            <person name="Labutti K."/>
            <person name="Salamov A."/>
            <person name="Andreopoulos B."/>
            <person name="Baker S."/>
            <person name="Barry K."/>
            <person name="Bills G."/>
            <person name="Bluhm B."/>
            <person name="Cannon C."/>
            <person name="Castanera R."/>
            <person name="Culley D."/>
            <person name="Daum C."/>
            <person name="Ezra D."/>
            <person name="Gonzalez J."/>
            <person name="Henrissat B."/>
            <person name="Kuo A."/>
            <person name="Liang C."/>
            <person name="Lipzen A."/>
            <person name="Lutzoni F."/>
            <person name="Magnuson J."/>
            <person name="Mondo S."/>
            <person name="Nolan M."/>
            <person name="Ohm R."/>
            <person name="Pangilinan J."/>
            <person name="Park H.-J."/>
            <person name="Ramirez L."/>
            <person name="Alfaro M."/>
            <person name="Sun H."/>
            <person name="Tritt A."/>
            <person name="Yoshinaga Y."/>
            <person name="Zwiers L.-H."/>
            <person name="Turgeon B."/>
            <person name="Goodwin S."/>
            <person name="Spatafora J."/>
            <person name="Crous P."/>
            <person name="Grigoriev I."/>
        </authorList>
    </citation>
    <scope>NUCLEOTIDE SEQUENCE</scope>
    <source>
        <strain evidence="2">CBS 161.51</strain>
    </source>
</reference>
<evidence type="ECO:0000313" key="3">
    <source>
        <dbReference type="Proteomes" id="UP000800038"/>
    </source>
</evidence>
<keyword evidence="1" id="KW-0732">Signal</keyword>
<keyword evidence="3" id="KW-1185">Reference proteome</keyword>
<dbReference type="OrthoDB" id="3431857at2759"/>
<dbReference type="Proteomes" id="UP000800038">
    <property type="component" value="Unassembled WGS sequence"/>
</dbReference>
<evidence type="ECO:0000256" key="1">
    <source>
        <dbReference type="SAM" id="SignalP"/>
    </source>
</evidence>
<organism evidence="2 3">
    <name type="scientific">Clathrospora elynae</name>
    <dbReference type="NCBI Taxonomy" id="706981"/>
    <lineage>
        <taxon>Eukaryota</taxon>
        <taxon>Fungi</taxon>
        <taxon>Dikarya</taxon>
        <taxon>Ascomycota</taxon>
        <taxon>Pezizomycotina</taxon>
        <taxon>Dothideomycetes</taxon>
        <taxon>Pleosporomycetidae</taxon>
        <taxon>Pleosporales</taxon>
        <taxon>Diademaceae</taxon>
        <taxon>Clathrospora</taxon>
    </lineage>
</organism>
<evidence type="ECO:0000313" key="2">
    <source>
        <dbReference type="EMBL" id="KAF1942730.1"/>
    </source>
</evidence>